<dbReference type="GO" id="GO:0043683">
    <property type="term" value="P:type IV pilus assembly"/>
    <property type="evidence" value="ECO:0007669"/>
    <property type="project" value="InterPro"/>
</dbReference>
<reference evidence="2 3" key="1">
    <citation type="submission" date="2019-12" db="EMBL/GenBank/DDBJ databases">
        <title>Genome sequencing and assembly of endphytes of Porphyra tenera.</title>
        <authorList>
            <person name="Park J.M."/>
            <person name="Shin R."/>
            <person name="Jo S.H."/>
        </authorList>
    </citation>
    <scope>NUCLEOTIDE SEQUENCE [LARGE SCALE GENOMIC DNA]</scope>
    <source>
        <strain evidence="2 3">GPM4</strain>
    </source>
</reference>
<dbReference type="RefSeq" id="WP_160181561.1">
    <property type="nucleotide sequence ID" value="NZ_CP047656.1"/>
</dbReference>
<evidence type="ECO:0000313" key="2">
    <source>
        <dbReference type="EMBL" id="QHJ13475.1"/>
    </source>
</evidence>
<evidence type="ECO:0008006" key="4">
    <source>
        <dbReference type="Google" id="ProtNLM"/>
    </source>
</evidence>
<dbReference type="EMBL" id="CP047656">
    <property type="protein sequence ID" value="QHJ13475.1"/>
    <property type="molecule type" value="Genomic_DNA"/>
</dbReference>
<keyword evidence="1" id="KW-0812">Transmembrane</keyword>
<dbReference type="InterPro" id="IPR032092">
    <property type="entry name" value="PilW"/>
</dbReference>
<dbReference type="Proteomes" id="UP000464524">
    <property type="component" value="Chromosome"/>
</dbReference>
<name>A0A857JN33_9ALTE</name>
<dbReference type="KEGG" id="pmes:FX988_03736"/>
<dbReference type="Pfam" id="PF16074">
    <property type="entry name" value="PilW"/>
    <property type="match status" value="1"/>
</dbReference>
<dbReference type="OrthoDB" id="5296662at2"/>
<accession>A0A857JN33</accession>
<organism evidence="2 3">
    <name type="scientific">Paraglaciecola mesophila</name>
    <dbReference type="NCBI Taxonomy" id="197222"/>
    <lineage>
        <taxon>Bacteria</taxon>
        <taxon>Pseudomonadati</taxon>
        <taxon>Pseudomonadota</taxon>
        <taxon>Gammaproteobacteria</taxon>
        <taxon>Alteromonadales</taxon>
        <taxon>Alteromonadaceae</taxon>
        <taxon>Paraglaciecola</taxon>
    </lineage>
</organism>
<dbReference type="InterPro" id="IPR012902">
    <property type="entry name" value="N_methyl_site"/>
</dbReference>
<gene>
    <name evidence="2" type="ORF">FX988_03736</name>
</gene>
<keyword evidence="1" id="KW-0472">Membrane</keyword>
<keyword evidence="3" id="KW-1185">Reference proteome</keyword>
<proteinExistence type="predicted"/>
<evidence type="ECO:0000256" key="1">
    <source>
        <dbReference type="SAM" id="Phobius"/>
    </source>
</evidence>
<dbReference type="NCBIfam" id="TIGR02532">
    <property type="entry name" value="IV_pilin_GFxxxE"/>
    <property type="match status" value="1"/>
</dbReference>
<sequence>MQRNVTFRHSQVGFSLIELMIALALGLVISGAVIQVMVSSRVTQGVNQAVTSVQENGRFVITRLRQEMLMAGRSDLLDTNLSHTVDVIEEASFVQNHPVLLPGDLTTMPLLGATQGSAGANDNLVIGFQGSMDCRGNRLGYAQGEEFYVVNHYFVQGNALRCRGFDGRVLRGKLAGNQLVDNSAEIILDDVFSFQALYGITHNAFSGDNSGRPIRYVRADELAALLASGSQVVALRLAVLLRGDGEAQVSTQKSYKLLNEAAITPSGTGLFKPFETTITLRNVKNIMRSRKL</sequence>
<protein>
    <recommendedName>
        <fullName evidence="4">Type IV pilus assembly protein PilW</fullName>
    </recommendedName>
</protein>
<keyword evidence="1" id="KW-1133">Transmembrane helix</keyword>
<feature type="transmembrane region" description="Helical" evidence="1">
    <location>
        <begin position="12"/>
        <end position="38"/>
    </location>
</feature>
<dbReference type="Pfam" id="PF07963">
    <property type="entry name" value="N_methyl"/>
    <property type="match status" value="1"/>
</dbReference>
<evidence type="ECO:0000313" key="3">
    <source>
        <dbReference type="Proteomes" id="UP000464524"/>
    </source>
</evidence>
<dbReference type="AlphaFoldDB" id="A0A857JN33"/>